<dbReference type="EMBL" id="JBHSWE010000001">
    <property type="protein sequence ID" value="MFC6668921.1"/>
    <property type="molecule type" value="Genomic_DNA"/>
</dbReference>
<protein>
    <submittedName>
        <fullName evidence="11">Response regulator transcription factor</fullName>
    </submittedName>
</protein>
<evidence type="ECO:0000256" key="5">
    <source>
        <dbReference type="ARBA" id="ARBA00023163"/>
    </source>
</evidence>
<dbReference type="PROSITE" id="PS51755">
    <property type="entry name" value="OMPR_PHOB"/>
    <property type="match status" value="1"/>
</dbReference>
<dbReference type="Gene3D" id="6.10.250.690">
    <property type="match status" value="1"/>
</dbReference>
<comment type="caution">
    <text evidence="11">The sequence shown here is derived from an EMBL/GenBank/DDBJ whole genome shotgun (WGS) entry which is preliminary data.</text>
</comment>
<evidence type="ECO:0000313" key="11">
    <source>
        <dbReference type="EMBL" id="MFC6668921.1"/>
    </source>
</evidence>
<sequence length="232" mass="26262">MKVLVADDDADILAGIADFLEWRGIATDCASNGDQVLELCRQNRYDVLILDVMMPRLDGLSCCERLRADGFTTPILFLTALDTLEDKIRGFQAGADDYLIKPFAMAELVCRVEALSLRISRQQLRKLTFGPLQLDVEQGTATRDGVPLALTPLTFKLLRHLVARAPRMISREELEHQIWGSDPPSSDALRSHLYQLRMQLDRPFRQPMLETRRGVGFRLTDPTAREPHETES</sequence>
<evidence type="ECO:0000256" key="8">
    <source>
        <dbReference type="SAM" id="MobiDB-lite"/>
    </source>
</evidence>
<evidence type="ECO:0000259" key="9">
    <source>
        <dbReference type="PROSITE" id="PS50110"/>
    </source>
</evidence>
<feature type="region of interest" description="Disordered" evidence="8">
    <location>
        <begin position="211"/>
        <end position="232"/>
    </location>
</feature>
<dbReference type="PROSITE" id="PS50110">
    <property type="entry name" value="RESPONSE_REGULATORY"/>
    <property type="match status" value="1"/>
</dbReference>
<dbReference type="SMART" id="SM00862">
    <property type="entry name" value="Trans_reg_C"/>
    <property type="match status" value="1"/>
</dbReference>
<dbReference type="SMART" id="SM00448">
    <property type="entry name" value="REC"/>
    <property type="match status" value="1"/>
</dbReference>
<feature type="DNA-binding region" description="OmpR/PhoB-type" evidence="7">
    <location>
        <begin position="124"/>
        <end position="221"/>
    </location>
</feature>
<dbReference type="RefSeq" id="WP_379907476.1">
    <property type="nucleotide sequence ID" value="NZ_JBHSWE010000001.1"/>
</dbReference>
<dbReference type="InterPro" id="IPR001789">
    <property type="entry name" value="Sig_transdc_resp-reg_receiver"/>
</dbReference>
<dbReference type="PANTHER" id="PTHR48111:SF22">
    <property type="entry name" value="REGULATOR OF RPOS"/>
    <property type="match status" value="1"/>
</dbReference>
<proteinExistence type="predicted"/>
<keyword evidence="12" id="KW-1185">Reference proteome</keyword>
<dbReference type="PANTHER" id="PTHR48111">
    <property type="entry name" value="REGULATOR OF RPOS"/>
    <property type="match status" value="1"/>
</dbReference>
<dbReference type="Gene3D" id="3.40.50.2300">
    <property type="match status" value="1"/>
</dbReference>
<keyword evidence="4 7" id="KW-0238">DNA-binding</keyword>
<dbReference type="InterPro" id="IPR001867">
    <property type="entry name" value="OmpR/PhoB-type_DNA-bd"/>
</dbReference>
<evidence type="ECO:0000256" key="2">
    <source>
        <dbReference type="ARBA" id="ARBA00023012"/>
    </source>
</evidence>
<dbReference type="Proteomes" id="UP001596422">
    <property type="component" value="Unassembled WGS sequence"/>
</dbReference>
<feature type="domain" description="Response regulatory" evidence="9">
    <location>
        <begin position="2"/>
        <end position="116"/>
    </location>
</feature>
<feature type="modified residue" description="4-aspartylphosphate" evidence="6">
    <location>
        <position position="51"/>
    </location>
</feature>
<organism evidence="11 12">
    <name type="scientific">Marinobacterium aestuariivivens</name>
    <dbReference type="NCBI Taxonomy" id="1698799"/>
    <lineage>
        <taxon>Bacteria</taxon>
        <taxon>Pseudomonadati</taxon>
        <taxon>Pseudomonadota</taxon>
        <taxon>Gammaproteobacteria</taxon>
        <taxon>Oceanospirillales</taxon>
        <taxon>Oceanospirillaceae</taxon>
        <taxon>Marinobacterium</taxon>
    </lineage>
</organism>
<evidence type="ECO:0000256" key="1">
    <source>
        <dbReference type="ARBA" id="ARBA00022553"/>
    </source>
</evidence>
<dbReference type="InterPro" id="IPR039420">
    <property type="entry name" value="WalR-like"/>
</dbReference>
<dbReference type="InterPro" id="IPR011006">
    <property type="entry name" value="CheY-like_superfamily"/>
</dbReference>
<dbReference type="SUPFAM" id="SSF52172">
    <property type="entry name" value="CheY-like"/>
    <property type="match status" value="1"/>
</dbReference>
<dbReference type="Pfam" id="PF00486">
    <property type="entry name" value="Trans_reg_C"/>
    <property type="match status" value="1"/>
</dbReference>
<dbReference type="Pfam" id="PF00072">
    <property type="entry name" value="Response_reg"/>
    <property type="match status" value="1"/>
</dbReference>
<evidence type="ECO:0000256" key="4">
    <source>
        <dbReference type="ARBA" id="ARBA00023125"/>
    </source>
</evidence>
<dbReference type="CDD" id="cd00383">
    <property type="entry name" value="trans_reg_C"/>
    <property type="match status" value="1"/>
</dbReference>
<reference evidence="12" key="1">
    <citation type="journal article" date="2019" name="Int. J. Syst. Evol. Microbiol.">
        <title>The Global Catalogue of Microorganisms (GCM) 10K type strain sequencing project: providing services to taxonomists for standard genome sequencing and annotation.</title>
        <authorList>
            <consortium name="The Broad Institute Genomics Platform"/>
            <consortium name="The Broad Institute Genome Sequencing Center for Infectious Disease"/>
            <person name="Wu L."/>
            <person name="Ma J."/>
        </authorList>
    </citation>
    <scope>NUCLEOTIDE SEQUENCE [LARGE SCALE GENOMIC DNA]</scope>
    <source>
        <strain evidence="12">NBRC 111756</strain>
    </source>
</reference>
<evidence type="ECO:0000256" key="7">
    <source>
        <dbReference type="PROSITE-ProRule" id="PRU01091"/>
    </source>
</evidence>
<gene>
    <name evidence="11" type="ORF">ACFQDL_01465</name>
</gene>
<evidence type="ECO:0000313" key="12">
    <source>
        <dbReference type="Proteomes" id="UP001596422"/>
    </source>
</evidence>
<keyword evidence="5" id="KW-0804">Transcription</keyword>
<feature type="compositionally biased region" description="Basic and acidic residues" evidence="8">
    <location>
        <begin position="223"/>
        <end position="232"/>
    </location>
</feature>
<evidence type="ECO:0000256" key="6">
    <source>
        <dbReference type="PROSITE-ProRule" id="PRU00169"/>
    </source>
</evidence>
<evidence type="ECO:0000259" key="10">
    <source>
        <dbReference type="PROSITE" id="PS51755"/>
    </source>
</evidence>
<evidence type="ECO:0000256" key="3">
    <source>
        <dbReference type="ARBA" id="ARBA00023015"/>
    </source>
</evidence>
<dbReference type="Gene3D" id="1.10.10.10">
    <property type="entry name" value="Winged helix-like DNA-binding domain superfamily/Winged helix DNA-binding domain"/>
    <property type="match status" value="1"/>
</dbReference>
<keyword evidence="2" id="KW-0902">Two-component regulatory system</keyword>
<accession>A0ABW1ZUY5</accession>
<keyword evidence="1 6" id="KW-0597">Phosphoprotein</keyword>
<dbReference type="InterPro" id="IPR036388">
    <property type="entry name" value="WH-like_DNA-bd_sf"/>
</dbReference>
<dbReference type="CDD" id="cd17574">
    <property type="entry name" value="REC_OmpR"/>
    <property type="match status" value="1"/>
</dbReference>
<name>A0ABW1ZUY5_9GAMM</name>
<feature type="domain" description="OmpR/PhoB-type" evidence="10">
    <location>
        <begin position="124"/>
        <end position="221"/>
    </location>
</feature>
<keyword evidence="3" id="KW-0805">Transcription regulation</keyword>